<accession>A0ABR1H7G8</accession>
<dbReference type="PANTHER" id="PTHR48100">
    <property type="entry name" value="BROAD-SPECIFICITY PHOSPHATASE YOR283W-RELATED"/>
    <property type="match status" value="1"/>
</dbReference>
<comment type="caution">
    <text evidence="1">The sequence shown here is derived from an EMBL/GenBank/DDBJ whole genome shotgun (WGS) entry which is preliminary data.</text>
</comment>
<gene>
    <name evidence="1" type="ORF">QQX98_004912</name>
</gene>
<name>A0ABR1H7G8_9HYPO</name>
<sequence length="257" mass="29179">MPVTIHLVRHAQGYHNLSRENESIHDPVLTELGKQQCEELRARFPHHSQVTRLFASPLRRTLQTCLLSFGDDETPASTQHVRLPVAAVPELQEISDSPCDTGSDPAVLKQEFAGLVDFYRVYDGWNSTSEWVSWQTKIAELQARAVRARQVLREMIQYAGDDEHAVVVTHGAFLHFLTGDYSGVEPTRATSWSNTEYRSFQFSDPEGCDPKASLVETASSWKTRNGDLPRLTQKDQEMLQVEYYRQLEQISDPTFGV</sequence>
<dbReference type="SMART" id="SM00855">
    <property type="entry name" value="PGAM"/>
    <property type="match status" value="1"/>
</dbReference>
<dbReference type="InterPro" id="IPR013078">
    <property type="entry name" value="His_Pase_superF_clade-1"/>
</dbReference>
<reference evidence="1 2" key="1">
    <citation type="journal article" date="2025" name="Microbiol. Resour. Announc.">
        <title>Draft genome sequences for Neonectria magnoliae and Neonectria punicea, canker pathogens of Liriodendron tulipifera and Acer saccharum in West Virginia.</title>
        <authorList>
            <person name="Petronek H.M."/>
            <person name="Kasson M.T."/>
            <person name="Metheny A.M."/>
            <person name="Stauder C.M."/>
            <person name="Lovett B."/>
            <person name="Lynch S.C."/>
            <person name="Garnas J.R."/>
            <person name="Kasson L.R."/>
            <person name="Stajich J.E."/>
        </authorList>
    </citation>
    <scope>NUCLEOTIDE SEQUENCE [LARGE SCALE GENOMIC DNA]</scope>
    <source>
        <strain evidence="1 2">NRRL 64653</strain>
    </source>
</reference>
<dbReference type="CDD" id="cd07067">
    <property type="entry name" value="HP_PGM_like"/>
    <property type="match status" value="1"/>
</dbReference>
<protein>
    <recommendedName>
        <fullName evidence="3">Phosphoglycerate mutase</fullName>
    </recommendedName>
</protein>
<dbReference type="EMBL" id="JAZAVJ010000063">
    <property type="protein sequence ID" value="KAK7416854.1"/>
    <property type="molecule type" value="Genomic_DNA"/>
</dbReference>
<dbReference type="Gene3D" id="3.40.50.1240">
    <property type="entry name" value="Phosphoglycerate mutase-like"/>
    <property type="match status" value="1"/>
</dbReference>
<dbReference type="PANTHER" id="PTHR48100:SF54">
    <property type="entry name" value="PHOSPHATASE SPAC5H10.03-RELATED"/>
    <property type="match status" value="1"/>
</dbReference>
<dbReference type="Pfam" id="PF00300">
    <property type="entry name" value="His_Phos_1"/>
    <property type="match status" value="1"/>
</dbReference>
<organism evidence="1 2">
    <name type="scientific">Neonectria punicea</name>
    <dbReference type="NCBI Taxonomy" id="979145"/>
    <lineage>
        <taxon>Eukaryota</taxon>
        <taxon>Fungi</taxon>
        <taxon>Dikarya</taxon>
        <taxon>Ascomycota</taxon>
        <taxon>Pezizomycotina</taxon>
        <taxon>Sordariomycetes</taxon>
        <taxon>Hypocreomycetidae</taxon>
        <taxon>Hypocreales</taxon>
        <taxon>Nectriaceae</taxon>
        <taxon>Neonectria</taxon>
    </lineage>
</organism>
<dbReference type="InterPro" id="IPR029033">
    <property type="entry name" value="His_PPase_superfam"/>
</dbReference>
<proteinExistence type="predicted"/>
<evidence type="ECO:0008006" key="3">
    <source>
        <dbReference type="Google" id="ProtNLM"/>
    </source>
</evidence>
<evidence type="ECO:0000313" key="2">
    <source>
        <dbReference type="Proteomes" id="UP001498476"/>
    </source>
</evidence>
<dbReference type="SUPFAM" id="SSF53254">
    <property type="entry name" value="Phosphoglycerate mutase-like"/>
    <property type="match status" value="1"/>
</dbReference>
<evidence type="ECO:0000313" key="1">
    <source>
        <dbReference type="EMBL" id="KAK7416854.1"/>
    </source>
</evidence>
<dbReference type="Proteomes" id="UP001498476">
    <property type="component" value="Unassembled WGS sequence"/>
</dbReference>
<keyword evidence="2" id="KW-1185">Reference proteome</keyword>
<dbReference type="InterPro" id="IPR050275">
    <property type="entry name" value="PGM_Phosphatase"/>
</dbReference>